<dbReference type="AlphaFoldDB" id="A0A151XEI3"/>
<evidence type="ECO:0000256" key="1">
    <source>
        <dbReference type="SAM" id="MobiDB-lite"/>
    </source>
</evidence>
<gene>
    <name evidence="2" type="ORF">ALC60_02405</name>
</gene>
<proteinExistence type="predicted"/>
<name>A0A151XEI3_9HYME</name>
<keyword evidence="3" id="KW-1185">Reference proteome</keyword>
<evidence type="ECO:0000313" key="3">
    <source>
        <dbReference type="Proteomes" id="UP000075809"/>
    </source>
</evidence>
<dbReference type="EMBL" id="KQ982254">
    <property type="protein sequence ID" value="KYQ58757.1"/>
    <property type="molecule type" value="Genomic_DNA"/>
</dbReference>
<protein>
    <submittedName>
        <fullName evidence="2">Uncharacterized protein</fullName>
    </submittedName>
</protein>
<feature type="non-terminal residue" evidence="2">
    <location>
        <position position="1"/>
    </location>
</feature>
<evidence type="ECO:0000313" key="2">
    <source>
        <dbReference type="EMBL" id="KYQ58757.1"/>
    </source>
</evidence>
<organism evidence="2 3">
    <name type="scientific">Mycetomoellerius zeteki</name>
    <dbReference type="NCBI Taxonomy" id="64791"/>
    <lineage>
        <taxon>Eukaryota</taxon>
        <taxon>Metazoa</taxon>
        <taxon>Ecdysozoa</taxon>
        <taxon>Arthropoda</taxon>
        <taxon>Hexapoda</taxon>
        <taxon>Insecta</taxon>
        <taxon>Pterygota</taxon>
        <taxon>Neoptera</taxon>
        <taxon>Endopterygota</taxon>
        <taxon>Hymenoptera</taxon>
        <taxon>Apocrita</taxon>
        <taxon>Aculeata</taxon>
        <taxon>Formicoidea</taxon>
        <taxon>Formicidae</taxon>
        <taxon>Myrmicinae</taxon>
        <taxon>Mycetomoellerius</taxon>
    </lineage>
</organism>
<dbReference type="Proteomes" id="UP000075809">
    <property type="component" value="Unassembled WGS sequence"/>
</dbReference>
<feature type="region of interest" description="Disordered" evidence="1">
    <location>
        <begin position="36"/>
        <end position="57"/>
    </location>
</feature>
<accession>A0A151XEI3</accession>
<reference evidence="2 3" key="1">
    <citation type="submission" date="2015-09" db="EMBL/GenBank/DDBJ databases">
        <title>Trachymyrmex zeteki WGS genome.</title>
        <authorList>
            <person name="Nygaard S."/>
            <person name="Hu H."/>
            <person name="Boomsma J."/>
            <person name="Zhang G."/>
        </authorList>
    </citation>
    <scope>NUCLEOTIDE SEQUENCE [LARGE SCALE GENOMIC DNA]</scope>
    <source>
        <strain evidence="2">Tzet28-1</strain>
        <tissue evidence="2">Whole body</tissue>
    </source>
</reference>
<feature type="compositionally biased region" description="Polar residues" evidence="1">
    <location>
        <begin position="37"/>
        <end position="54"/>
    </location>
</feature>
<sequence length="83" mass="9181">GHVALPPPHRYCTTTDATWTKKGSVIPLIKTRINNHRLGNNPFSTRENPSNTIESDGDIESCTDAEKYLHSPHNALGRITSTK</sequence>